<evidence type="ECO:0000313" key="6">
    <source>
        <dbReference type="Proteomes" id="UP000190814"/>
    </source>
</evidence>
<dbReference type="CDD" id="cd03230">
    <property type="entry name" value="ABC_DR_subfamily_A"/>
    <property type="match status" value="1"/>
</dbReference>
<accession>A0A1T4VAH7</accession>
<keyword evidence="6" id="KW-1185">Reference proteome</keyword>
<keyword evidence="1" id="KW-0813">Transport</keyword>
<gene>
    <name evidence="5" type="ORF">SAMN02745111_00596</name>
</gene>
<dbReference type="AlphaFoldDB" id="A0A1T4VAH7"/>
<dbReference type="GO" id="GO:0005524">
    <property type="term" value="F:ATP binding"/>
    <property type="evidence" value="ECO:0007669"/>
    <property type="project" value="UniProtKB-KW"/>
</dbReference>
<dbReference type="Proteomes" id="UP000190814">
    <property type="component" value="Unassembled WGS sequence"/>
</dbReference>
<feature type="domain" description="ABC transporter" evidence="4">
    <location>
        <begin position="5"/>
        <end position="234"/>
    </location>
</feature>
<evidence type="ECO:0000256" key="2">
    <source>
        <dbReference type="ARBA" id="ARBA00022741"/>
    </source>
</evidence>
<dbReference type="SUPFAM" id="SSF52540">
    <property type="entry name" value="P-loop containing nucleoside triphosphate hydrolases"/>
    <property type="match status" value="1"/>
</dbReference>
<dbReference type="SMART" id="SM00382">
    <property type="entry name" value="AAA"/>
    <property type="match status" value="1"/>
</dbReference>
<evidence type="ECO:0000256" key="1">
    <source>
        <dbReference type="ARBA" id="ARBA00022448"/>
    </source>
</evidence>
<dbReference type="InterPro" id="IPR003593">
    <property type="entry name" value="AAA+_ATPase"/>
</dbReference>
<evidence type="ECO:0000259" key="4">
    <source>
        <dbReference type="PROSITE" id="PS50893"/>
    </source>
</evidence>
<dbReference type="Pfam" id="PF00005">
    <property type="entry name" value="ABC_tran"/>
    <property type="match status" value="1"/>
</dbReference>
<dbReference type="Gene3D" id="3.40.50.300">
    <property type="entry name" value="P-loop containing nucleotide triphosphate hydrolases"/>
    <property type="match status" value="1"/>
</dbReference>
<dbReference type="PROSITE" id="PS50893">
    <property type="entry name" value="ABC_TRANSPORTER_2"/>
    <property type="match status" value="1"/>
</dbReference>
<dbReference type="GO" id="GO:0016887">
    <property type="term" value="F:ATP hydrolysis activity"/>
    <property type="evidence" value="ECO:0007669"/>
    <property type="project" value="InterPro"/>
</dbReference>
<dbReference type="InterPro" id="IPR051782">
    <property type="entry name" value="ABC_Transporter_VariousFunc"/>
</dbReference>
<protein>
    <submittedName>
        <fullName evidence="5">ABC-2 type transport system ATP-binding protein</fullName>
    </submittedName>
</protein>
<dbReference type="PANTHER" id="PTHR42939">
    <property type="entry name" value="ABC TRANSPORTER ATP-BINDING PROTEIN ALBC-RELATED"/>
    <property type="match status" value="1"/>
</dbReference>
<dbReference type="STRING" id="39495.SAMN02745111_00596"/>
<name>A0A1T4VAH7_9FIRM</name>
<organism evidence="5 6">
    <name type="scientific">Eubacterium uniforme</name>
    <dbReference type="NCBI Taxonomy" id="39495"/>
    <lineage>
        <taxon>Bacteria</taxon>
        <taxon>Bacillati</taxon>
        <taxon>Bacillota</taxon>
        <taxon>Clostridia</taxon>
        <taxon>Eubacteriales</taxon>
        <taxon>Eubacteriaceae</taxon>
        <taxon>Eubacterium</taxon>
    </lineage>
</organism>
<keyword evidence="2" id="KW-0547">Nucleotide-binding</keyword>
<dbReference type="InterPro" id="IPR003439">
    <property type="entry name" value="ABC_transporter-like_ATP-bd"/>
</dbReference>
<keyword evidence="3 5" id="KW-0067">ATP-binding</keyword>
<dbReference type="InterPro" id="IPR027417">
    <property type="entry name" value="P-loop_NTPase"/>
</dbReference>
<proteinExistence type="predicted"/>
<sequence>MMNMIKVRNLNYKYKNDKFELRDINLDIEAGFVTVLVGNNGCGKTTLMRNIYGSLISNSGEVYLDDEKISFDNLADFHKDVIYIGKSMYADYYTVADNIELFRTLYDRFDEEIFLKLANKFGLGNRIDSKYSILSRGQKVKADIAFAIAVKPKYIILDEPYAGLDEVSKQDITEILQSRVSEDNVGIFISTHIIDEIEDVADFIVMMKDGKIVKSGDRDSVIGIGKTLTEETIDFIEDEEI</sequence>
<reference evidence="5 6" key="1">
    <citation type="submission" date="2017-02" db="EMBL/GenBank/DDBJ databases">
        <authorList>
            <person name="Peterson S.W."/>
        </authorList>
    </citation>
    <scope>NUCLEOTIDE SEQUENCE [LARGE SCALE GENOMIC DNA]</scope>
    <source>
        <strain evidence="5 6">ATCC 35992</strain>
    </source>
</reference>
<dbReference type="EMBL" id="FUXZ01000003">
    <property type="protein sequence ID" value="SKA61939.1"/>
    <property type="molecule type" value="Genomic_DNA"/>
</dbReference>
<dbReference type="PANTHER" id="PTHR42939:SF1">
    <property type="entry name" value="ABC TRANSPORTER ATP-BINDING PROTEIN ALBC-RELATED"/>
    <property type="match status" value="1"/>
</dbReference>
<evidence type="ECO:0000313" key="5">
    <source>
        <dbReference type="EMBL" id="SKA61939.1"/>
    </source>
</evidence>
<evidence type="ECO:0000256" key="3">
    <source>
        <dbReference type="ARBA" id="ARBA00022840"/>
    </source>
</evidence>